<sequence>MARLASEAGPRSLLHPGFIGAGSTLLIAGLATDIMYWNTSNWQWANSSAWLIAAGLVLALVATITLIIDFLTSRAGRIRWMPFLLVAAAALLSLLNVFVHSRDAWTSVVPQGISLSAIVTILLLLAAATGWRVTTVRTTAAGDRL</sequence>
<protein>
    <submittedName>
        <fullName evidence="3">DUF2231 domain-containing protein</fullName>
    </submittedName>
</protein>
<evidence type="ECO:0000313" key="3">
    <source>
        <dbReference type="EMBL" id="QFI74068.1"/>
    </source>
</evidence>
<dbReference type="OrthoDB" id="2873672at2"/>
<keyword evidence="1" id="KW-0472">Membrane</keyword>
<dbReference type="KEGG" id="bbet:F8237_17655"/>
<dbReference type="RefSeq" id="WP_151646624.1">
    <property type="nucleotide sequence ID" value="NZ_CP044543.1"/>
</dbReference>
<feature type="transmembrane region" description="Helical" evidence="1">
    <location>
        <begin position="113"/>
        <end position="134"/>
    </location>
</feature>
<keyword evidence="1" id="KW-1133">Transmembrane helix</keyword>
<organism evidence="3 4">
    <name type="scientific">Bradyrhizobium betae</name>
    <dbReference type="NCBI Taxonomy" id="244734"/>
    <lineage>
        <taxon>Bacteria</taxon>
        <taxon>Pseudomonadati</taxon>
        <taxon>Pseudomonadota</taxon>
        <taxon>Alphaproteobacteria</taxon>
        <taxon>Hyphomicrobiales</taxon>
        <taxon>Nitrobacteraceae</taxon>
        <taxon>Bradyrhizobium</taxon>
    </lineage>
</organism>
<feature type="transmembrane region" description="Helical" evidence="1">
    <location>
        <begin position="83"/>
        <end position="101"/>
    </location>
</feature>
<proteinExistence type="predicted"/>
<feature type="domain" description="DUF2231" evidence="2">
    <location>
        <begin position="14"/>
        <end position="134"/>
    </location>
</feature>
<feature type="transmembrane region" description="Helical" evidence="1">
    <location>
        <begin position="12"/>
        <end position="37"/>
    </location>
</feature>
<keyword evidence="1" id="KW-0812">Transmembrane</keyword>
<evidence type="ECO:0000313" key="4">
    <source>
        <dbReference type="Proteomes" id="UP000325641"/>
    </source>
</evidence>
<dbReference type="InterPro" id="IPR019251">
    <property type="entry name" value="DUF2231_TM"/>
</dbReference>
<gene>
    <name evidence="3" type="ORF">F8237_17655</name>
</gene>
<dbReference type="Proteomes" id="UP000325641">
    <property type="component" value="Chromosome"/>
</dbReference>
<feature type="transmembrane region" description="Helical" evidence="1">
    <location>
        <begin position="49"/>
        <end position="71"/>
    </location>
</feature>
<name>A0A5P6P7R2_9BRAD</name>
<evidence type="ECO:0000259" key="2">
    <source>
        <dbReference type="Pfam" id="PF09990"/>
    </source>
</evidence>
<dbReference type="Pfam" id="PF09990">
    <property type="entry name" value="DUF2231"/>
    <property type="match status" value="1"/>
</dbReference>
<dbReference type="EMBL" id="CP044543">
    <property type="protein sequence ID" value="QFI74068.1"/>
    <property type="molecule type" value="Genomic_DNA"/>
</dbReference>
<reference evidence="4" key="1">
    <citation type="submission" date="2019-10" db="EMBL/GenBank/DDBJ databases">
        <title>Complete Genome Sequence of Bradyrhizobium betae type strain PL7HG1T.</title>
        <authorList>
            <person name="Bromfield E.S.P."/>
            <person name="Cloutier S."/>
        </authorList>
    </citation>
    <scope>NUCLEOTIDE SEQUENCE [LARGE SCALE GENOMIC DNA]</scope>
    <source>
        <strain evidence="4">PL7HG1</strain>
    </source>
</reference>
<dbReference type="AlphaFoldDB" id="A0A5P6P7R2"/>
<accession>A0A5P6P7R2</accession>
<evidence type="ECO:0000256" key="1">
    <source>
        <dbReference type="SAM" id="Phobius"/>
    </source>
</evidence>